<dbReference type="InterPro" id="IPR043171">
    <property type="entry name" value="Ap4A_phos1/2-like"/>
</dbReference>
<evidence type="ECO:0000259" key="1">
    <source>
        <dbReference type="Pfam" id="PF09830"/>
    </source>
</evidence>
<evidence type="ECO:0000313" key="4">
    <source>
        <dbReference type="Proteomes" id="UP000188320"/>
    </source>
</evidence>
<dbReference type="Gene3D" id="3.30.428.70">
    <property type="match status" value="1"/>
</dbReference>
<accession>A0A1R1PS42</accession>
<organism evidence="3 4">
    <name type="scientific">Zancudomyces culisetae</name>
    <name type="common">Gut fungus</name>
    <name type="synonym">Smittium culisetae</name>
    <dbReference type="NCBI Taxonomy" id="1213189"/>
    <lineage>
        <taxon>Eukaryota</taxon>
        <taxon>Fungi</taxon>
        <taxon>Fungi incertae sedis</taxon>
        <taxon>Zoopagomycota</taxon>
        <taxon>Kickxellomycotina</taxon>
        <taxon>Harpellomycetes</taxon>
        <taxon>Harpellales</taxon>
        <taxon>Legeriomycetaceae</taxon>
        <taxon>Zancudomyces</taxon>
    </lineage>
</organism>
<dbReference type="OrthoDB" id="10267950at2759"/>
<dbReference type="Proteomes" id="UP000188320">
    <property type="component" value="Unassembled WGS sequence"/>
</dbReference>
<dbReference type="PANTHER" id="PTHR38420">
    <property type="entry name" value="AP-4-A PHOSPHORYLASE II"/>
    <property type="match status" value="1"/>
</dbReference>
<dbReference type="EMBL" id="LSSK01000308">
    <property type="protein sequence ID" value="OMH83806.1"/>
    <property type="molecule type" value="Genomic_DNA"/>
</dbReference>
<dbReference type="PANTHER" id="PTHR38420:SF1">
    <property type="entry name" value="PUTATIVE (AFU_ORTHOLOGUE AFUA_5G14690)-RELATED"/>
    <property type="match status" value="1"/>
</dbReference>
<dbReference type="AlphaFoldDB" id="A0A1R1PS42"/>
<name>A0A1R1PS42_ZANCU</name>
<dbReference type="Pfam" id="PF19327">
    <property type="entry name" value="Ap4A_phos_N"/>
    <property type="match status" value="1"/>
</dbReference>
<evidence type="ECO:0000259" key="2">
    <source>
        <dbReference type="Pfam" id="PF19327"/>
    </source>
</evidence>
<dbReference type="GO" id="GO:0005524">
    <property type="term" value="F:ATP binding"/>
    <property type="evidence" value="ECO:0007669"/>
    <property type="project" value="InterPro"/>
</dbReference>
<sequence>MKFVSLLQCIFETNTGIFELLARGWAYWFEARVAPVLAKLADTSPEDKKKEKTFVDPFKTIEKDLLLYEIDPGHSLVLNKFCIVPYHLLIVTKDFIEQGTPLDHVDFKAIVSTIFKIAEPTVTFYNSGENSGASQPHKHIQVVPLLAELDDSPVAKLWMQSNPPLDQVFTCSELPFAHWGVRLDSKIMNPNGEHSATTSTTTDSHATDVAVETATLYLVEQYNKILVKLCEFWYDHVDTSKPNSTESSSSSSPMTNIDIAQTIKMSYNLILTRNAMILIPRSVRDYEGIPINSLAFAGLLLCKSEEQMDFVKNFGPLNTLAKTAYPISFNSKI</sequence>
<dbReference type="InterPro" id="IPR009163">
    <property type="entry name" value="Ap4A_phos1/2"/>
</dbReference>
<feature type="domain" description="Ap4A phosphorylase 1/2 N-terminal" evidence="2">
    <location>
        <begin position="36"/>
        <end position="154"/>
    </location>
</feature>
<dbReference type="InterPro" id="IPR036265">
    <property type="entry name" value="HIT-like_sf"/>
</dbReference>
<gene>
    <name evidence="3" type="ORF">AX774_g2688</name>
</gene>
<evidence type="ECO:0000313" key="3">
    <source>
        <dbReference type="EMBL" id="OMH83806.1"/>
    </source>
</evidence>
<dbReference type="GO" id="GO:0009117">
    <property type="term" value="P:nucleotide metabolic process"/>
    <property type="evidence" value="ECO:0007669"/>
    <property type="project" value="InterPro"/>
</dbReference>
<dbReference type="GO" id="GO:0003877">
    <property type="term" value="F:ATP:ADP adenylyltransferase activity"/>
    <property type="evidence" value="ECO:0007669"/>
    <property type="project" value="InterPro"/>
</dbReference>
<dbReference type="InterPro" id="IPR045759">
    <property type="entry name" value="Ap4A_phos1/2_N"/>
</dbReference>
<comment type="caution">
    <text evidence="3">The sequence shown here is derived from an EMBL/GenBank/DDBJ whole genome shotgun (WGS) entry which is preliminary data.</text>
</comment>
<dbReference type="SUPFAM" id="SSF54197">
    <property type="entry name" value="HIT-like"/>
    <property type="match status" value="1"/>
</dbReference>
<keyword evidence="4" id="KW-1185">Reference proteome</keyword>
<proteinExistence type="predicted"/>
<feature type="domain" description="ATP adenylyltransferase C-terminal" evidence="1">
    <location>
        <begin position="173"/>
        <end position="326"/>
    </location>
</feature>
<dbReference type="InterPro" id="IPR019200">
    <property type="entry name" value="ATP_adenylylTrfase_C"/>
</dbReference>
<protein>
    <submittedName>
        <fullName evidence="3">5',5'''-P-1,P-4-tetraphosphate phosphorylase 2</fullName>
    </submittedName>
</protein>
<reference evidence="4" key="1">
    <citation type="submission" date="2017-01" db="EMBL/GenBank/DDBJ databases">
        <authorList>
            <person name="Wang Y."/>
            <person name="White M."/>
            <person name="Kvist S."/>
            <person name="Moncalvo J.-M."/>
        </authorList>
    </citation>
    <scope>NUCLEOTIDE SEQUENCE [LARGE SCALE GENOMIC DNA]</scope>
    <source>
        <strain evidence="4">COL-18-3</strain>
    </source>
</reference>
<dbReference type="Pfam" id="PF09830">
    <property type="entry name" value="ATP_transf"/>
    <property type="match status" value="1"/>
</dbReference>